<protein>
    <submittedName>
        <fullName evidence="1">Uncharacterized protein</fullName>
    </submittedName>
</protein>
<proteinExistence type="predicted"/>
<name>A0A151WYF5_9HYME</name>
<dbReference type="EMBL" id="KQ982656">
    <property type="protein sequence ID" value="KYQ52725.1"/>
    <property type="molecule type" value="Genomic_DNA"/>
</dbReference>
<sequence>NRVNLQLKSDRQILVEINVDLPIFVVHVARLRTLFTDDKIVLACLPSVKITPGDGAAIDGLREPSADGFTDDLSRRCSRNVEWLNRRARRRSKRSSKPSFPSMERGLAGVTMISYDPDSIEESR</sequence>
<dbReference type="Proteomes" id="UP000075809">
    <property type="component" value="Unassembled WGS sequence"/>
</dbReference>
<dbReference type="AlphaFoldDB" id="A0A151WYF5"/>
<evidence type="ECO:0000313" key="1">
    <source>
        <dbReference type="EMBL" id="KYQ52725.1"/>
    </source>
</evidence>
<keyword evidence="2" id="KW-1185">Reference proteome</keyword>
<evidence type="ECO:0000313" key="2">
    <source>
        <dbReference type="Proteomes" id="UP000075809"/>
    </source>
</evidence>
<gene>
    <name evidence="1" type="ORF">ALC60_08140</name>
</gene>
<accession>A0A151WYF5</accession>
<organism evidence="1 2">
    <name type="scientific">Mycetomoellerius zeteki</name>
    <dbReference type="NCBI Taxonomy" id="64791"/>
    <lineage>
        <taxon>Eukaryota</taxon>
        <taxon>Metazoa</taxon>
        <taxon>Ecdysozoa</taxon>
        <taxon>Arthropoda</taxon>
        <taxon>Hexapoda</taxon>
        <taxon>Insecta</taxon>
        <taxon>Pterygota</taxon>
        <taxon>Neoptera</taxon>
        <taxon>Endopterygota</taxon>
        <taxon>Hymenoptera</taxon>
        <taxon>Apocrita</taxon>
        <taxon>Aculeata</taxon>
        <taxon>Formicoidea</taxon>
        <taxon>Formicidae</taxon>
        <taxon>Myrmicinae</taxon>
        <taxon>Mycetomoellerius</taxon>
    </lineage>
</organism>
<reference evidence="1 2" key="1">
    <citation type="submission" date="2015-09" db="EMBL/GenBank/DDBJ databases">
        <title>Trachymyrmex zeteki WGS genome.</title>
        <authorList>
            <person name="Nygaard S."/>
            <person name="Hu H."/>
            <person name="Boomsma J."/>
            <person name="Zhang G."/>
        </authorList>
    </citation>
    <scope>NUCLEOTIDE SEQUENCE [LARGE SCALE GENOMIC DNA]</scope>
    <source>
        <strain evidence="1">Tzet28-1</strain>
        <tissue evidence="1">Whole body</tissue>
    </source>
</reference>
<feature type="non-terminal residue" evidence="1">
    <location>
        <position position="1"/>
    </location>
</feature>